<organism evidence="1 3">
    <name type="scientific">Bacteroides caccae</name>
    <dbReference type="NCBI Taxonomy" id="47678"/>
    <lineage>
        <taxon>Bacteria</taxon>
        <taxon>Pseudomonadati</taxon>
        <taxon>Bacteroidota</taxon>
        <taxon>Bacteroidia</taxon>
        <taxon>Bacteroidales</taxon>
        <taxon>Bacteroidaceae</taxon>
        <taxon>Bacteroides</taxon>
    </lineage>
</organism>
<protein>
    <recommendedName>
        <fullName evidence="5">Esterase</fullName>
    </recommendedName>
</protein>
<dbReference type="EMBL" id="CZAI01000017">
    <property type="protein sequence ID" value="CUQ21555.1"/>
    <property type="molecule type" value="Genomic_DNA"/>
</dbReference>
<evidence type="ECO:0000313" key="1">
    <source>
        <dbReference type="EMBL" id="CUQ21555.1"/>
    </source>
</evidence>
<dbReference type="AlphaFoldDB" id="A0A174UPF1"/>
<dbReference type="Proteomes" id="UP000095725">
    <property type="component" value="Unassembled WGS sequence"/>
</dbReference>
<gene>
    <name evidence="1" type="ORF">ERS852494_04331</name>
    <name evidence="2" type="ORF">ERS852558_03847</name>
</gene>
<evidence type="ECO:0000313" key="4">
    <source>
        <dbReference type="Proteomes" id="UP000095725"/>
    </source>
</evidence>
<dbReference type="Proteomes" id="UP000095657">
    <property type="component" value="Unassembled WGS sequence"/>
</dbReference>
<name>A0A174UPF1_9BACE</name>
<sequence length="36" mass="4069">MEKPFSKIKPIKKILFLHGFTSGGDCEIARTLSDFL</sequence>
<dbReference type="STRING" id="47678.ERS852494_04331"/>
<reference evidence="3 4" key="1">
    <citation type="submission" date="2015-09" db="EMBL/GenBank/DDBJ databases">
        <authorList>
            <consortium name="Pathogen Informatics"/>
        </authorList>
    </citation>
    <scope>NUCLEOTIDE SEQUENCE [LARGE SCALE GENOMIC DNA]</scope>
    <source>
        <strain evidence="1 3">2789STDY5834880</strain>
        <strain evidence="2 4">2789STDY5834946</strain>
    </source>
</reference>
<proteinExistence type="predicted"/>
<evidence type="ECO:0008006" key="5">
    <source>
        <dbReference type="Google" id="ProtNLM"/>
    </source>
</evidence>
<accession>A0A174UPF1</accession>
<evidence type="ECO:0000313" key="2">
    <source>
        <dbReference type="EMBL" id="CUQ49646.1"/>
    </source>
</evidence>
<dbReference type="EMBL" id="CZBL01000019">
    <property type="protein sequence ID" value="CUQ49646.1"/>
    <property type="molecule type" value="Genomic_DNA"/>
</dbReference>
<evidence type="ECO:0000313" key="3">
    <source>
        <dbReference type="Proteomes" id="UP000095657"/>
    </source>
</evidence>